<evidence type="ECO:0000313" key="2">
    <source>
        <dbReference type="EMBL" id="KKZ11773.1"/>
    </source>
</evidence>
<reference evidence="2 3" key="2">
    <citation type="submission" date="2015-05" db="EMBL/GenBank/DDBJ databases">
        <title>Lifestyle Evolution in Cyanobacterial Symbionts of Sponges.</title>
        <authorList>
            <person name="Burgsdorf I."/>
            <person name="Slaby B.M."/>
            <person name="Handley K.M."/>
            <person name="Haber M."/>
            <person name="Blom J."/>
            <person name="Marshall C.W."/>
            <person name="Gilbert J.A."/>
            <person name="Hentschel U."/>
            <person name="Steindler L."/>
        </authorList>
    </citation>
    <scope>NUCLEOTIDE SEQUENCE [LARGE SCALE GENOMIC DNA]</scope>
    <source>
        <strain evidence="2">15L</strain>
    </source>
</reference>
<dbReference type="AlphaFoldDB" id="A0A0G8AUP3"/>
<dbReference type="Proteomes" id="UP000035037">
    <property type="component" value="Unassembled WGS sequence"/>
</dbReference>
<accession>A0A0G8AUP3</accession>
<sequence length="99" mass="10690">MRLRVVFPLAKNRVNSPKVVNSITLPDGEVYTASIAADSYRILPTPFCGQENSRPSGAMTLATRATDPFDQASEQERTANDYAEDGSNVCQVAEGEPAL</sequence>
<gene>
    <name evidence="2" type="ORF">TQ37_06530</name>
</gene>
<reference evidence="2 3" key="1">
    <citation type="submission" date="2015-02" db="EMBL/GenBank/DDBJ databases">
        <authorList>
            <person name="Slaby B."/>
            <person name="Hentschel U."/>
        </authorList>
    </citation>
    <scope>NUCLEOTIDE SEQUENCE [LARGE SCALE GENOMIC DNA]</scope>
    <source>
        <strain evidence="2">15L</strain>
    </source>
</reference>
<name>A0A0G8AUP3_9SYNE</name>
<evidence type="ECO:0000256" key="1">
    <source>
        <dbReference type="SAM" id="MobiDB-lite"/>
    </source>
</evidence>
<organism evidence="2 3">
    <name type="scientific">Candidatus Synechococcus spongiarum 15L</name>
    <dbReference type="NCBI Taxonomy" id="1608419"/>
    <lineage>
        <taxon>Bacteria</taxon>
        <taxon>Bacillati</taxon>
        <taxon>Cyanobacteriota</taxon>
        <taxon>Cyanophyceae</taxon>
        <taxon>Synechococcales</taxon>
        <taxon>Synechococcaceae</taxon>
        <taxon>Synechococcus</taxon>
    </lineage>
</organism>
<proteinExistence type="predicted"/>
<feature type="region of interest" description="Disordered" evidence="1">
    <location>
        <begin position="70"/>
        <end position="99"/>
    </location>
</feature>
<protein>
    <submittedName>
        <fullName evidence="2">Uncharacterized protein</fullName>
    </submittedName>
</protein>
<evidence type="ECO:0000313" key="3">
    <source>
        <dbReference type="Proteomes" id="UP000035037"/>
    </source>
</evidence>
<comment type="caution">
    <text evidence="2">The sequence shown here is derived from an EMBL/GenBank/DDBJ whole genome shotgun (WGS) entry which is preliminary data.</text>
</comment>
<dbReference type="EMBL" id="JYFQ01000131">
    <property type="protein sequence ID" value="KKZ11773.1"/>
    <property type="molecule type" value="Genomic_DNA"/>
</dbReference>